<evidence type="ECO:0000313" key="2">
    <source>
        <dbReference type="Proteomes" id="UP000233556"/>
    </source>
</evidence>
<proteinExistence type="predicted"/>
<dbReference type="EMBL" id="KZ508517">
    <property type="protein sequence ID" value="PKU35104.1"/>
    <property type="molecule type" value="Genomic_DNA"/>
</dbReference>
<dbReference type="AlphaFoldDB" id="A0A2I0TMS5"/>
<organism evidence="1 2">
    <name type="scientific">Limosa lapponica baueri</name>
    <dbReference type="NCBI Taxonomy" id="1758121"/>
    <lineage>
        <taxon>Eukaryota</taxon>
        <taxon>Metazoa</taxon>
        <taxon>Chordata</taxon>
        <taxon>Craniata</taxon>
        <taxon>Vertebrata</taxon>
        <taxon>Euteleostomi</taxon>
        <taxon>Archelosauria</taxon>
        <taxon>Archosauria</taxon>
        <taxon>Dinosauria</taxon>
        <taxon>Saurischia</taxon>
        <taxon>Theropoda</taxon>
        <taxon>Coelurosauria</taxon>
        <taxon>Aves</taxon>
        <taxon>Neognathae</taxon>
        <taxon>Neoaves</taxon>
        <taxon>Charadriiformes</taxon>
        <taxon>Scolopacidae</taxon>
        <taxon>Limosa</taxon>
    </lineage>
</organism>
<gene>
    <name evidence="1" type="ORF">llap_14592</name>
</gene>
<protein>
    <submittedName>
        <fullName evidence="1">Uncharacterized protein</fullName>
    </submittedName>
</protein>
<keyword evidence="2" id="KW-1185">Reference proteome</keyword>
<accession>A0A2I0TMS5</accession>
<dbReference type="Proteomes" id="UP000233556">
    <property type="component" value="Unassembled WGS sequence"/>
</dbReference>
<name>A0A2I0TMS5_LIMLA</name>
<evidence type="ECO:0000313" key="1">
    <source>
        <dbReference type="EMBL" id="PKU35104.1"/>
    </source>
</evidence>
<reference evidence="2" key="2">
    <citation type="submission" date="2017-12" db="EMBL/GenBank/DDBJ databases">
        <title>Genome sequence of the Bar-tailed Godwit (Limosa lapponica baueri).</title>
        <authorList>
            <person name="Lima N.C.B."/>
            <person name="Parody-Merino A.M."/>
            <person name="Battley P.F."/>
            <person name="Fidler A.E."/>
            <person name="Prosdocimi F."/>
        </authorList>
    </citation>
    <scope>NUCLEOTIDE SEQUENCE [LARGE SCALE GENOMIC DNA]</scope>
</reference>
<sequence>MYRMKPELVSFQAPTGTEVGQELQEPLFDMTFAWPEAGNSSCDAGEATLMRHAAPFEVLKGIWRGVADLSQYNLDSNFSNASVLRSAIVPPAAISSISSHKLICFAEVVL</sequence>
<reference evidence="2" key="1">
    <citation type="submission" date="2017-11" db="EMBL/GenBank/DDBJ databases">
        <authorList>
            <person name="Lima N.C."/>
            <person name="Parody-Merino A.M."/>
            <person name="Battley P.F."/>
            <person name="Fidler A.E."/>
            <person name="Prosdocimi F."/>
        </authorList>
    </citation>
    <scope>NUCLEOTIDE SEQUENCE [LARGE SCALE GENOMIC DNA]</scope>
</reference>